<feature type="transmembrane region" description="Helical" evidence="6">
    <location>
        <begin position="320"/>
        <end position="343"/>
    </location>
</feature>
<feature type="transmembrane region" description="Helical" evidence="6">
    <location>
        <begin position="155"/>
        <end position="174"/>
    </location>
</feature>
<feature type="domain" description="Major facilitator superfamily (MFS) profile" evidence="7">
    <location>
        <begin position="20"/>
        <end position="475"/>
    </location>
</feature>
<evidence type="ECO:0000256" key="6">
    <source>
        <dbReference type="SAM" id="Phobius"/>
    </source>
</evidence>
<keyword evidence="3 6" id="KW-1133">Transmembrane helix</keyword>
<dbReference type="Gene3D" id="1.20.1250.20">
    <property type="entry name" value="MFS general substrate transporter like domains"/>
    <property type="match status" value="2"/>
</dbReference>
<dbReference type="Pfam" id="PF07690">
    <property type="entry name" value="MFS_1"/>
    <property type="match status" value="1"/>
</dbReference>
<dbReference type="GeneID" id="107067014"/>
<evidence type="ECO:0000256" key="4">
    <source>
        <dbReference type="ARBA" id="ARBA00023136"/>
    </source>
</evidence>
<feature type="transmembrane region" description="Helical" evidence="6">
    <location>
        <begin position="416"/>
        <end position="440"/>
    </location>
</feature>
<accession>A0ABM1IBQ0</accession>
<gene>
    <name evidence="9" type="primary">LOC107067014</name>
</gene>
<dbReference type="InterPro" id="IPR011701">
    <property type="entry name" value="MFS"/>
</dbReference>
<proteinExistence type="predicted"/>
<keyword evidence="4 6" id="KW-0472">Membrane</keyword>
<feature type="transmembrane region" description="Helical" evidence="6">
    <location>
        <begin position="383"/>
        <end position="404"/>
    </location>
</feature>
<dbReference type="PANTHER" id="PTHR11662:SF411">
    <property type="entry name" value="GH05102P"/>
    <property type="match status" value="1"/>
</dbReference>
<evidence type="ECO:0000256" key="1">
    <source>
        <dbReference type="ARBA" id="ARBA00004141"/>
    </source>
</evidence>
<dbReference type="PANTHER" id="PTHR11662">
    <property type="entry name" value="SOLUTE CARRIER FAMILY 17"/>
    <property type="match status" value="1"/>
</dbReference>
<dbReference type="InterPro" id="IPR020846">
    <property type="entry name" value="MFS_dom"/>
</dbReference>
<evidence type="ECO:0000259" key="7">
    <source>
        <dbReference type="PROSITE" id="PS50850"/>
    </source>
</evidence>
<feature type="transmembrane region" description="Helical" evidence="6">
    <location>
        <begin position="219"/>
        <end position="240"/>
    </location>
</feature>
<evidence type="ECO:0000313" key="8">
    <source>
        <dbReference type="Proteomes" id="UP000694924"/>
    </source>
</evidence>
<evidence type="ECO:0000313" key="9">
    <source>
        <dbReference type="RefSeq" id="XP_015177637.1"/>
    </source>
</evidence>
<reference evidence="9" key="1">
    <citation type="submission" date="2025-08" db="UniProtKB">
        <authorList>
            <consortium name="RefSeq"/>
        </authorList>
    </citation>
    <scope>IDENTIFICATION</scope>
    <source>
        <tissue evidence="9">Whole body</tissue>
    </source>
</reference>
<evidence type="ECO:0000256" key="3">
    <source>
        <dbReference type="ARBA" id="ARBA00022989"/>
    </source>
</evidence>
<feature type="region of interest" description="Disordered" evidence="5">
    <location>
        <begin position="489"/>
        <end position="511"/>
    </location>
</feature>
<keyword evidence="2 6" id="KW-0812">Transmembrane</keyword>
<keyword evidence="8" id="KW-1185">Reference proteome</keyword>
<name>A0ABM1IBQ0_POLDO</name>
<comment type="subcellular location">
    <subcellularLocation>
        <location evidence="1">Membrane</location>
        <topology evidence="1">Multi-pass membrane protein</topology>
    </subcellularLocation>
</comment>
<feature type="transmembrane region" description="Helical" evidence="6">
    <location>
        <begin position="195"/>
        <end position="213"/>
    </location>
</feature>
<dbReference type="InterPro" id="IPR050382">
    <property type="entry name" value="MFS_Na/Anion_cotransporter"/>
</dbReference>
<protein>
    <submittedName>
        <fullName evidence="9">Sialin</fullName>
    </submittedName>
</protein>
<dbReference type="PROSITE" id="PS50850">
    <property type="entry name" value="MFS"/>
    <property type="match status" value="1"/>
</dbReference>
<sequence length="511" mass="56979">MTCNINIMNRISCLQVLNIMVILGFMLNYMLRVNLTIAIVSMVMPYNKYSHSNNSHDIIPIDNKTITSDAMITSINGSTFTSSVHEELEQTRYPWNEYEVNLILGSFYWGYICTEIPGGRMAEIIGTRRVFGYSMLLSSAITLLTPLFATFGYVAVATLRIALGFMLGVTWPAIQPMTARWIPPNERSKFVSNMMASSLGAAITLPICGFLIASLGWEFVFYVTGMVGLTWSIAWFYFVYDSPSQHPRISVEERNYIEESIGTTSSTKHFPVPWKSIFTSLPVWAILITHGCSVFGYFTVVNQLPTYMKYILNFNIKENGILSSLPYLGKYIFALTTATLADYLRRTNKLSVTAIRKIFTTFAVLSPGLLMIAQAYLGRDPTTSVIIFTVALTINGAVTAGYLGNGLDIAPNFSGTIFGIANTLSSFGGFLSSFIVGTITYQNQTYEQWRKIFWILAGTYCTGALAFAFLGTGNLQKWNYPDTKSYEKNKTNIENNGDAEITEPLNNKTLS</sequence>
<dbReference type="SUPFAM" id="SSF103473">
    <property type="entry name" value="MFS general substrate transporter"/>
    <property type="match status" value="1"/>
</dbReference>
<feature type="transmembrane region" description="Helical" evidence="6">
    <location>
        <begin position="277"/>
        <end position="300"/>
    </location>
</feature>
<feature type="transmembrane region" description="Helical" evidence="6">
    <location>
        <begin position="452"/>
        <end position="470"/>
    </location>
</feature>
<feature type="transmembrane region" description="Helical" evidence="6">
    <location>
        <begin position="130"/>
        <end position="149"/>
    </location>
</feature>
<dbReference type="InterPro" id="IPR036259">
    <property type="entry name" value="MFS_trans_sf"/>
</dbReference>
<organism evidence="8 9">
    <name type="scientific">Polistes dominula</name>
    <name type="common">European paper wasp</name>
    <name type="synonym">Vespa dominula</name>
    <dbReference type="NCBI Taxonomy" id="743375"/>
    <lineage>
        <taxon>Eukaryota</taxon>
        <taxon>Metazoa</taxon>
        <taxon>Ecdysozoa</taxon>
        <taxon>Arthropoda</taxon>
        <taxon>Hexapoda</taxon>
        <taxon>Insecta</taxon>
        <taxon>Pterygota</taxon>
        <taxon>Neoptera</taxon>
        <taxon>Endopterygota</taxon>
        <taxon>Hymenoptera</taxon>
        <taxon>Apocrita</taxon>
        <taxon>Aculeata</taxon>
        <taxon>Vespoidea</taxon>
        <taxon>Vespidae</taxon>
        <taxon>Polistinae</taxon>
        <taxon>Polistini</taxon>
        <taxon>Polistes</taxon>
    </lineage>
</organism>
<evidence type="ECO:0000256" key="5">
    <source>
        <dbReference type="SAM" id="MobiDB-lite"/>
    </source>
</evidence>
<evidence type="ECO:0000256" key="2">
    <source>
        <dbReference type="ARBA" id="ARBA00022692"/>
    </source>
</evidence>
<dbReference type="RefSeq" id="XP_015177637.1">
    <property type="nucleotide sequence ID" value="XM_015322151.1"/>
</dbReference>
<dbReference type="Proteomes" id="UP000694924">
    <property type="component" value="Unplaced"/>
</dbReference>
<dbReference type="CDD" id="cd17318">
    <property type="entry name" value="MFS_SLC17"/>
    <property type="match status" value="1"/>
</dbReference>
<feature type="transmembrane region" description="Helical" evidence="6">
    <location>
        <begin position="16"/>
        <end position="40"/>
    </location>
</feature>
<feature type="transmembrane region" description="Helical" evidence="6">
    <location>
        <begin position="355"/>
        <end position="377"/>
    </location>
</feature>